<sequence length="276" mass="31371">MDWSELIPSLIRTPITIYQNRKTIQHWWIRLLAQVDTGDTDIVLLGQGGVGKTLLSKCLHGQAPKFSYKTPGTSPNVETEAVIFGDWTKLVRVIPGQSSKERLKGLDEAFNTSESLEGVIYVVDWGYAKIRDETLKKALIEDRGIDTIAKLREYTLRNELEDLDLMMMKIRDLQAKDGRPKWLIIAVNKVDLYMNEVDEAQKYYSIDYGSDFAKVVNEYLHQIGTLNLKVFTLPISSWPEDFEWNNEMIDAKLGGKSVEHGLALNFISEISVISKG</sequence>
<keyword evidence="2" id="KW-1185">Reference proteome</keyword>
<dbReference type="RefSeq" id="WP_149089215.1">
    <property type="nucleotide sequence ID" value="NZ_VKKY01000001.1"/>
</dbReference>
<gene>
    <name evidence="1" type="ORF">FOA19_02485</name>
</gene>
<proteinExistence type="predicted"/>
<dbReference type="Proteomes" id="UP000324133">
    <property type="component" value="Unassembled WGS sequence"/>
</dbReference>
<comment type="caution">
    <text evidence="1">The sequence shown here is derived from an EMBL/GenBank/DDBJ whole genome shotgun (WGS) entry which is preliminary data.</text>
</comment>
<reference evidence="1 2" key="1">
    <citation type="submission" date="2019-07" db="EMBL/GenBank/DDBJ databases">
        <title>Rufibacter sp. nov., isolated from lake sediment.</title>
        <authorList>
            <person name="Qu J.-H."/>
        </authorList>
    </citation>
    <scope>NUCLEOTIDE SEQUENCE [LARGE SCALE GENOMIC DNA]</scope>
    <source>
        <strain evidence="1 2">NBS58-1</strain>
    </source>
</reference>
<protein>
    <submittedName>
        <fullName evidence="1">GTPase domain-containing protein</fullName>
    </submittedName>
</protein>
<dbReference type="SUPFAM" id="SSF52540">
    <property type="entry name" value="P-loop containing nucleoside triphosphate hydrolases"/>
    <property type="match status" value="1"/>
</dbReference>
<dbReference type="AlphaFoldDB" id="A0A5B6TG02"/>
<evidence type="ECO:0000313" key="2">
    <source>
        <dbReference type="Proteomes" id="UP000324133"/>
    </source>
</evidence>
<dbReference type="Gene3D" id="3.40.50.300">
    <property type="entry name" value="P-loop containing nucleotide triphosphate hydrolases"/>
    <property type="match status" value="1"/>
</dbReference>
<dbReference type="CDD" id="cd00882">
    <property type="entry name" value="Ras_like_GTPase"/>
    <property type="match status" value="1"/>
</dbReference>
<dbReference type="OrthoDB" id="4865500at2"/>
<accession>A0A5B6TG02</accession>
<organism evidence="1 2">
    <name type="scientific">Rufibacter hautae</name>
    <dbReference type="NCBI Taxonomy" id="2595005"/>
    <lineage>
        <taxon>Bacteria</taxon>
        <taxon>Pseudomonadati</taxon>
        <taxon>Bacteroidota</taxon>
        <taxon>Cytophagia</taxon>
        <taxon>Cytophagales</taxon>
        <taxon>Hymenobacteraceae</taxon>
        <taxon>Rufibacter</taxon>
    </lineage>
</organism>
<dbReference type="EMBL" id="VKKY01000001">
    <property type="protein sequence ID" value="KAA3439572.1"/>
    <property type="molecule type" value="Genomic_DNA"/>
</dbReference>
<dbReference type="InterPro" id="IPR027417">
    <property type="entry name" value="P-loop_NTPase"/>
</dbReference>
<name>A0A5B6TG02_9BACT</name>
<evidence type="ECO:0000313" key="1">
    <source>
        <dbReference type="EMBL" id="KAA3439572.1"/>
    </source>
</evidence>